<dbReference type="RefSeq" id="WP_009492444.1">
    <property type="nucleotide sequence ID" value="NZ_AMZQ01000001.1"/>
</dbReference>
<dbReference type="STRING" id="1244083.CSUNSWCD_81"/>
<keyword evidence="5 6" id="KW-0472">Membrane</keyword>
<dbReference type="Gene3D" id="1.20.1640.10">
    <property type="entry name" value="Multidrug efflux transporter AcrB transmembrane domain"/>
    <property type="match status" value="2"/>
</dbReference>
<dbReference type="EMBL" id="AMZQ01000001">
    <property type="protein sequence ID" value="EKU12141.1"/>
    <property type="molecule type" value="Genomic_DNA"/>
</dbReference>
<dbReference type="GO" id="GO:0005886">
    <property type="term" value="C:plasma membrane"/>
    <property type="evidence" value="ECO:0007669"/>
    <property type="project" value="UniProtKB-SubCell"/>
</dbReference>
<feature type="transmembrane region" description="Helical" evidence="6">
    <location>
        <begin position="256"/>
        <end position="275"/>
    </location>
</feature>
<keyword evidence="2" id="KW-1003">Cell membrane</keyword>
<name>M5IS37_9BACT</name>
<feature type="transmembrane region" description="Helical" evidence="6">
    <location>
        <begin position="713"/>
        <end position="734"/>
    </location>
</feature>
<feature type="transmembrane region" description="Helical" evidence="6">
    <location>
        <begin position="792"/>
        <end position="813"/>
    </location>
</feature>
<evidence type="ECO:0000256" key="3">
    <source>
        <dbReference type="ARBA" id="ARBA00022692"/>
    </source>
</evidence>
<evidence type="ECO:0000256" key="2">
    <source>
        <dbReference type="ARBA" id="ARBA00022475"/>
    </source>
</evidence>
<sequence>MKRIFKFIVNFPKSVIAGVLAATLFFGYFSGKLEVDASTETLLLENDKDLAVFRDVFKRYVSPNYLVIAYTPKDDLLAPSTLEKIEKLSRELEKNELVSSVISVLNIPLLQSGTSDLSELVKHVPSLADADINKTLVRHEFADSPLYTNNLVSRDLKTTAIVLNLKTDEKYQSILNERNTLLNAKLDGNITSEQKQRLSAVNTQFKAHRDEARIKEHAAIEQIRETIAKFGGGESLFLGGANMIADDMVSFVRSDLATYGISVTLLLVFCLWLFFRQIRYIVMPIFICVISVIWASGLFGFFGWEITVISSNYIALQLIITISVVIHLIVSYREFCLTKPHLSNRQLVYLTLRDKASPSFFAIFTTVIGFLSLALSDIKPIIMLGIMMSASISISLVLAFLLFGSAMALMPKLAPVRTFEDKFSFTKHCAAFALNHSRAVYAISLAVLIFGFYGISKLKVENSFISYFKDTTEIHKGMQVIDTKLGGTVPVDILIKFNKPKFDEKVAKNEPKDEFDDEFAASANEDKYWFNQHKIDVAKKVHNYLENKRFIGHASSLNTVVKIVERITQKPADGLMLSILYEQIPQKYKDIILSPYVSIKDNELRFTARTLDSDDALRRDEFLHELKTDIANLIANDNASVQVSGAMVLYNNLLQSLIASQVDSFGFVVLSLFIVFCIIFKSIKLAAIAITSNLIPLCAVFGVMGVLGIPLDIMSITIAAISIGIGVDDIIHYIHRLKIELRSKNVAESIKASHASIGYAMYYTSFAIILGFSIMVTSNFIPTIYFGLLTDLVMIMMLLGALVLLPTLIKTFYRAKIPHK</sequence>
<evidence type="ECO:0000313" key="9">
    <source>
        <dbReference type="Proteomes" id="UP000011939"/>
    </source>
</evidence>
<dbReference type="PANTHER" id="PTHR33406">
    <property type="entry name" value="MEMBRANE PROTEIN MJ1562-RELATED"/>
    <property type="match status" value="1"/>
</dbReference>
<dbReference type="SUPFAM" id="SSF82866">
    <property type="entry name" value="Multidrug efflux transporter AcrB transmembrane domain"/>
    <property type="match status" value="2"/>
</dbReference>
<evidence type="ECO:0000256" key="1">
    <source>
        <dbReference type="ARBA" id="ARBA00004651"/>
    </source>
</evidence>
<feature type="transmembrane region" description="Helical" evidence="6">
    <location>
        <begin position="356"/>
        <end position="375"/>
    </location>
</feature>
<dbReference type="PANTHER" id="PTHR33406:SF13">
    <property type="entry name" value="MEMBRANE PROTEIN YDFJ"/>
    <property type="match status" value="1"/>
</dbReference>
<dbReference type="Pfam" id="PF03176">
    <property type="entry name" value="MMPL"/>
    <property type="match status" value="2"/>
</dbReference>
<feature type="transmembrane region" description="Helical" evidence="6">
    <location>
        <begin position="314"/>
        <end position="335"/>
    </location>
</feature>
<dbReference type="Proteomes" id="UP000011939">
    <property type="component" value="Unassembled WGS sequence"/>
</dbReference>
<evidence type="ECO:0000256" key="6">
    <source>
        <dbReference type="SAM" id="Phobius"/>
    </source>
</evidence>
<dbReference type="InterPro" id="IPR050545">
    <property type="entry name" value="Mycobact_MmpL"/>
</dbReference>
<keyword evidence="4 6" id="KW-1133">Transmembrane helix</keyword>
<dbReference type="PATRIC" id="fig|1244083.3.peg.85"/>
<evidence type="ECO:0000256" key="5">
    <source>
        <dbReference type="ARBA" id="ARBA00023136"/>
    </source>
</evidence>
<feature type="transmembrane region" description="Helical" evidence="6">
    <location>
        <begin position="664"/>
        <end position="680"/>
    </location>
</feature>
<feature type="transmembrane region" description="Helical" evidence="6">
    <location>
        <begin position="381"/>
        <end position="403"/>
    </location>
</feature>
<dbReference type="InterPro" id="IPR004869">
    <property type="entry name" value="MMPL_dom"/>
</dbReference>
<protein>
    <submittedName>
        <fullName evidence="8">Membrane protein</fullName>
    </submittedName>
</protein>
<dbReference type="InterPro" id="IPR000731">
    <property type="entry name" value="SSD"/>
</dbReference>
<evidence type="ECO:0000256" key="4">
    <source>
        <dbReference type="ARBA" id="ARBA00022989"/>
    </source>
</evidence>
<dbReference type="AlphaFoldDB" id="M5IS37"/>
<organism evidence="8 9">
    <name type="scientific">Campylobacter showae CSUNSWCD</name>
    <dbReference type="NCBI Taxonomy" id="1244083"/>
    <lineage>
        <taxon>Bacteria</taxon>
        <taxon>Pseudomonadati</taxon>
        <taxon>Campylobacterota</taxon>
        <taxon>Epsilonproteobacteria</taxon>
        <taxon>Campylobacterales</taxon>
        <taxon>Campylobacteraceae</taxon>
        <taxon>Campylobacter</taxon>
    </lineage>
</organism>
<proteinExistence type="predicted"/>
<dbReference type="OrthoDB" id="5429313at2"/>
<feature type="transmembrane region" description="Helical" evidence="6">
    <location>
        <begin position="282"/>
        <end position="302"/>
    </location>
</feature>
<comment type="subcellular location">
    <subcellularLocation>
        <location evidence="1">Cell membrane</location>
        <topology evidence="1">Multi-pass membrane protein</topology>
    </subcellularLocation>
</comment>
<reference evidence="8 9" key="1">
    <citation type="journal article" date="2013" name="Genome Announc.">
        <title>Genome Sequence of Campylobacter showae UNSWCD, Isolated from a Patient with Crohn's Disease.</title>
        <authorList>
            <person name="Tay A.P."/>
            <person name="Kaakoush N.O."/>
            <person name="Deshpande N.P."/>
            <person name="Chen Z."/>
            <person name="Mitchell H."/>
            <person name="Wilkins M.R."/>
        </authorList>
    </citation>
    <scope>NUCLEOTIDE SEQUENCE [LARGE SCALE GENOMIC DNA]</scope>
    <source>
        <strain evidence="8 9">CSUNSWCD</strain>
    </source>
</reference>
<evidence type="ECO:0000259" key="7">
    <source>
        <dbReference type="PROSITE" id="PS50156"/>
    </source>
</evidence>
<feature type="transmembrane region" description="Helical" evidence="6">
    <location>
        <begin position="760"/>
        <end position="786"/>
    </location>
</feature>
<dbReference type="eggNOG" id="COG1033">
    <property type="taxonomic scope" value="Bacteria"/>
</dbReference>
<keyword evidence="3 6" id="KW-0812">Transmembrane</keyword>
<comment type="caution">
    <text evidence="8">The sequence shown here is derived from an EMBL/GenBank/DDBJ whole genome shotgun (WGS) entry which is preliminary data.</text>
</comment>
<feature type="domain" description="SSD" evidence="7">
    <location>
        <begin position="285"/>
        <end position="409"/>
    </location>
</feature>
<feature type="transmembrane region" description="Helical" evidence="6">
    <location>
        <begin position="439"/>
        <end position="456"/>
    </location>
</feature>
<feature type="transmembrane region" description="Helical" evidence="6">
    <location>
        <begin position="687"/>
        <end position="707"/>
    </location>
</feature>
<dbReference type="PROSITE" id="PS50156">
    <property type="entry name" value="SSD"/>
    <property type="match status" value="2"/>
</dbReference>
<evidence type="ECO:0000313" key="8">
    <source>
        <dbReference type="EMBL" id="EKU12141.1"/>
    </source>
</evidence>
<accession>M5IS37</accession>
<gene>
    <name evidence="8" type="ORF">CSUNSWCD_81</name>
</gene>
<feature type="domain" description="SSD" evidence="7">
    <location>
        <begin position="685"/>
        <end position="811"/>
    </location>
</feature>